<feature type="domain" description="Amidohydrolase 3" evidence="1">
    <location>
        <begin position="83"/>
        <end position="569"/>
    </location>
</feature>
<reference evidence="3" key="1">
    <citation type="journal article" date="2019" name="Int. J. Syst. Evol. Microbiol.">
        <title>The Global Catalogue of Microorganisms (GCM) 10K type strain sequencing project: providing services to taxonomists for standard genome sequencing and annotation.</title>
        <authorList>
            <consortium name="The Broad Institute Genomics Platform"/>
            <consortium name="The Broad Institute Genome Sequencing Center for Infectious Disease"/>
            <person name="Wu L."/>
            <person name="Ma J."/>
        </authorList>
    </citation>
    <scope>NUCLEOTIDE SEQUENCE [LARGE SCALE GENOMIC DNA]</scope>
    <source>
        <strain evidence="3">KCTC 42587</strain>
    </source>
</reference>
<dbReference type="GO" id="GO:0016787">
    <property type="term" value="F:hydrolase activity"/>
    <property type="evidence" value="ECO:0007669"/>
    <property type="project" value="UniProtKB-KW"/>
</dbReference>
<dbReference type="Gene3D" id="3.10.310.70">
    <property type="match status" value="1"/>
</dbReference>
<evidence type="ECO:0000313" key="3">
    <source>
        <dbReference type="Proteomes" id="UP001597472"/>
    </source>
</evidence>
<dbReference type="Proteomes" id="UP001597472">
    <property type="component" value="Unassembled WGS sequence"/>
</dbReference>
<evidence type="ECO:0000259" key="1">
    <source>
        <dbReference type="Pfam" id="PF07969"/>
    </source>
</evidence>
<dbReference type="EMBL" id="JBHULS010000004">
    <property type="protein sequence ID" value="MFD2552168.1"/>
    <property type="molecule type" value="Genomic_DNA"/>
</dbReference>
<dbReference type="InterPro" id="IPR033932">
    <property type="entry name" value="YtcJ-like"/>
</dbReference>
<accession>A0ABW5KV30</accession>
<sequence>MKKTIMMAFMVSALWTCKNQEAPKESTENKAVATVYYNGDIITMDGDTAQYAEAVVVSEGKITFVGNANEAMKVAGPGHKMKDLDGKTMLPGFIDPHSHFINALSMSNQANCSPAPVGKGNDVPGILAALKDFQKEKAVPEGKLITGYGYDDSVMPEGRTLNRDDLDDAFPNNPVLIIHVSLHGGVLNSKAMELFGISAETETPAGGIIVRKPGTNEPYGLIMETAFMPIMEQLPTPTDAELMQQIKDGQMIYAEEGVTTAHEGLTNAQQVAILKKAADANALFIDVISYPFITEMDTLISTYGLDAFGKYDNGLKLGGIKITIDGSPQGRTALFTTPYLTGGPGGEKNWKGESTFSQDEVNNMLKRIYDNGLQSTFHANGDGAIDMCLKAHEFASNGDLTKDRRTTIIHSQFVRDDQLDKYVDYNLIPSLYTEHTFFFGDTHVKNRGLEQASRISPMKTAMEKGLKPTNHTDFNVVPINQLFVIWSAVNRITRNGEVLGAEERVSPYQALQAITTNAAYQYFEEDTKGRLKAGYVADFVILDKNPLKVDAMAIKDIVVQETIKGGNSIFLKE</sequence>
<dbReference type="Gene3D" id="3.20.20.140">
    <property type="entry name" value="Metal-dependent hydrolases"/>
    <property type="match status" value="1"/>
</dbReference>
<dbReference type="SUPFAM" id="SSF51338">
    <property type="entry name" value="Composite domain of metallo-dependent hydrolases"/>
    <property type="match status" value="1"/>
</dbReference>
<dbReference type="Pfam" id="PF07969">
    <property type="entry name" value="Amidohydro_3"/>
    <property type="match status" value="1"/>
</dbReference>
<dbReference type="Gene3D" id="2.30.40.10">
    <property type="entry name" value="Urease, subunit C, domain 1"/>
    <property type="match status" value="1"/>
</dbReference>
<dbReference type="EC" id="3.5.-.-" evidence="2"/>
<keyword evidence="3" id="KW-1185">Reference proteome</keyword>
<gene>
    <name evidence="2" type="ORF">ACFSQP_10105</name>
</gene>
<dbReference type="SUPFAM" id="SSF51556">
    <property type="entry name" value="Metallo-dependent hydrolases"/>
    <property type="match status" value="1"/>
</dbReference>
<dbReference type="InterPro" id="IPR013108">
    <property type="entry name" value="Amidohydro_3"/>
</dbReference>
<dbReference type="InterPro" id="IPR011059">
    <property type="entry name" value="Metal-dep_hydrolase_composite"/>
</dbReference>
<dbReference type="CDD" id="cd01300">
    <property type="entry name" value="YtcJ_like"/>
    <property type="match status" value="1"/>
</dbReference>
<dbReference type="RefSeq" id="WP_376894033.1">
    <property type="nucleotide sequence ID" value="NZ_JBHULS010000004.1"/>
</dbReference>
<organism evidence="2 3">
    <name type="scientific">Bizionia sediminis</name>
    <dbReference type="NCBI Taxonomy" id="1737064"/>
    <lineage>
        <taxon>Bacteria</taxon>
        <taxon>Pseudomonadati</taxon>
        <taxon>Bacteroidota</taxon>
        <taxon>Flavobacteriia</taxon>
        <taxon>Flavobacteriales</taxon>
        <taxon>Flavobacteriaceae</taxon>
        <taxon>Bizionia</taxon>
    </lineage>
</organism>
<keyword evidence="2" id="KW-0378">Hydrolase</keyword>
<protein>
    <submittedName>
        <fullName evidence="2">Amidohydrolase</fullName>
        <ecNumber evidence="2">3.5.-.-</ecNumber>
    </submittedName>
</protein>
<dbReference type="PANTHER" id="PTHR22642:SF2">
    <property type="entry name" value="PROTEIN LONG AFTER FAR-RED 3"/>
    <property type="match status" value="1"/>
</dbReference>
<name>A0ABW5KV30_9FLAO</name>
<proteinExistence type="predicted"/>
<dbReference type="PANTHER" id="PTHR22642">
    <property type="entry name" value="IMIDAZOLONEPROPIONASE"/>
    <property type="match status" value="1"/>
</dbReference>
<evidence type="ECO:0000313" key="2">
    <source>
        <dbReference type="EMBL" id="MFD2552168.1"/>
    </source>
</evidence>
<comment type="caution">
    <text evidence="2">The sequence shown here is derived from an EMBL/GenBank/DDBJ whole genome shotgun (WGS) entry which is preliminary data.</text>
</comment>
<dbReference type="InterPro" id="IPR032466">
    <property type="entry name" value="Metal_Hydrolase"/>
</dbReference>